<evidence type="ECO:0000313" key="3">
    <source>
        <dbReference type="Proteomes" id="UP000245992"/>
    </source>
</evidence>
<comment type="caution">
    <text evidence="2">The sequence shown here is derived from an EMBL/GenBank/DDBJ whole genome shotgun (WGS) entry which is preliminary data.</text>
</comment>
<reference evidence="2 3" key="1">
    <citation type="submission" date="2013-12" db="EMBL/GenBank/DDBJ databases">
        <title>Annotated genome of Streptomyces scopuliridis.</title>
        <authorList>
            <person name="Olson J.B."/>
        </authorList>
    </citation>
    <scope>NUCLEOTIDE SEQUENCE [LARGE SCALE GENOMIC DNA]</scope>
    <source>
        <strain evidence="2 3">RB72</strain>
    </source>
</reference>
<organism evidence="2 3">
    <name type="scientific">Streptomyces scopuliridis RB72</name>
    <dbReference type="NCBI Taxonomy" id="1440053"/>
    <lineage>
        <taxon>Bacteria</taxon>
        <taxon>Bacillati</taxon>
        <taxon>Actinomycetota</taxon>
        <taxon>Actinomycetes</taxon>
        <taxon>Kitasatosporales</taxon>
        <taxon>Streptomycetaceae</taxon>
        <taxon>Streptomyces</taxon>
    </lineage>
</organism>
<dbReference type="AlphaFoldDB" id="A0A2T7TFN5"/>
<evidence type="ECO:0000256" key="1">
    <source>
        <dbReference type="SAM" id="MobiDB-lite"/>
    </source>
</evidence>
<feature type="region of interest" description="Disordered" evidence="1">
    <location>
        <begin position="67"/>
        <end position="94"/>
    </location>
</feature>
<dbReference type="EMBL" id="AZSP01000013">
    <property type="protein sequence ID" value="PVE13908.1"/>
    <property type="molecule type" value="Genomic_DNA"/>
</dbReference>
<sequence length="94" mass="10314">MVLAGDLLLHSEVRPSGLMKLVDRPEGDTVPLPPLLQGARGLSGRLPVDRANRGVQPVSRLNDLVTTEQHDLLERPPPLPLGLRQLRDDAMKVE</sequence>
<keyword evidence="3" id="KW-1185">Reference proteome</keyword>
<gene>
    <name evidence="2" type="ORF">Y717_03895</name>
</gene>
<feature type="region of interest" description="Disordered" evidence="1">
    <location>
        <begin position="20"/>
        <end position="54"/>
    </location>
</feature>
<evidence type="ECO:0000313" key="2">
    <source>
        <dbReference type="EMBL" id="PVE13908.1"/>
    </source>
</evidence>
<accession>A0A2T7TFN5</accession>
<protein>
    <submittedName>
        <fullName evidence="2">Uncharacterized protein</fullName>
    </submittedName>
</protein>
<proteinExistence type="predicted"/>
<name>A0A2T7TFN5_9ACTN</name>
<feature type="compositionally biased region" description="Basic and acidic residues" evidence="1">
    <location>
        <begin position="85"/>
        <end position="94"/>
    </location>
</feature>
<dbReference type="Proteomes" id="UP000245992">
    <property type="component" value="Unassembled WGS sequence"/>
</dbReference>